<dbReference type="InterPro" id="IPR036875">
    <property type="entry name" value="Znf_CCHC_sf"/>
</dbReference>
<evidence type="ECO:0000259" key="7">
    <source>
        <dbReference type="PROSITE" id="PS50158"/>
    </source>
</evidence>
<dbReference type="InterPro" id="IPR025724">
    <property type="entry name" value="GAG-pre-integrase_dom"/>
</dbReference>
<dbReference type="Pfam" id="PF13976">
    <property type="entry name" value="gag_pre-integrs"/>
    <property type="match status" value="1"/>
</dbReference>
<keyword evidence="9" id="KW-0808">Transferase</keyword>
<evidence type="ECO:0000256" key="6">
    <source>
        <dbReference type="SAM" id="MobiDB-lite"/>
    </source>
</evidence>
<keyword evidence="9" id="KW-0548">Nucleotidyltransferase</keyword>
<feature type="region of interest" description="Disordered" evidence="6">
    <location>
        <begin position="499"/>
        <end position="545"/>
    </location>
</feature>
<dbReference type="Proteomes" id="UP001151760">
    <property type="component" value="Unassembled WGS sequence"/>
</dbReference>
<keyword evidence="2" id="KW-0479">Metal-binding</keyword>
<evidence type="ECO:0000256" key="1">
    <source>
        <dbReference type="ARBA" id="ARBA00022670"/>
    </source>
</evidence>
<feature type="coiled-coil region" evidence="5">
    <location>
        <begin position="378"/>
        <end position="405"/>
    </location>
</feature>
<evidence type="ECO:0000256" key="2">
    <source>
        <dbReference type="ARBA" id="ARBA00022723"/>
    </source>
</evidence>
<organism evidence="9 10">
    <name type="scientific">Tanacetum coccineum</name>
    <dbReference type="NCBI Taxonomy" id="301880"/>
    <lineage>
        <taxon>Eukaryota</taxon>
        <taxon>Viridiplantae</taxon>
        <taxon>Streptophyta</taxon>
        <taxon>Embryophyta</taxon>
        <taxon>Tracheophyta</taxon>
        <taxon>Spermatophyta</taxon>
        <taxon>Magnoliopsida</taxon>
        <taxon>eudicotyledons</taxon>
        <taxon>Gunneridae</taxon>
        <taxon>Pentapetalae</taxon>
        <taxon>asterids</taxon>
        <taxon>campanulids</taxon>
        <taxon>Asterales</taxon>
        <taxon>Asteraceae</taxon>
        <taxon>Asteroideae</taxon>
        <taxon>Anthemideae</taxon>
        <taxon>Anthemidinae</taxon>
        <taxon>Tanacetum</taxon>
    </lineage>
</organism>
<evidence type="ECO:0000256" key="5">
    <source>
        <dbReference type="SAM" id="Coils"/>
    </source>
</evidence>
<protein>
    <submittedName>
        <fullName evidence="9">RNA-directed DNA polymerase</fullName>
    </submittedName>
</protein>
<feature type="region of interest" description="Disordered" evidence="6">
    <location>
        <begin position="1016"/>
        <end position="1035"/>
    </location>
</feature>
<feature type="compositionally biased region" description="Low complexity" evidence="6">
    <location>
        <begin position="78"/>
        <end position="102"/>
    </location>
</feature>
<evidence type="ECO:0000259" key="8">
    <source>
        <dbReference type="PROSITE" id="PS50994"/>
    </source>
</evidence>
<keyword evidence="10" id="KW-1185">Reference proteome</keyword>
<dbReference type="Gene3D" id="4.10.60.10">
    <property type="entry name" value="Zinc finger, CCHC-type"/>
    <property type="match status" value="1"/>
</dbReference>
<proteinExistence type="predicted"/>
<name>A0ABQ5BPY0_9ASTR</name>
<dbReference type="InterPro" id="IPR054722">
    <property type="entry name" value="PolX-like_BBD"/>
</dbReference>
<dbReference type="SUPFAM" id="SSF57756">
    <property type="entry name" value="Retrovirus zinc finger-like domains"/>
    <property type="match status" value="1"/>
</dbReference>
<dbReference type="InterPro" id="IPR013103">
    <property type="entry name" value="RVT_2"/>
</dbReference>
<evidence type="ECO:0000256" key="3">
    <source>
        <dbReference type="ARBA" id="ARBA00022801"/>
    </source>
</evidence>
<dbReference type="PANTHER" id="PTHR42648">
    <property type="entry name" value="TRANSPOSASE, PUTATIVE-RELATED"/>
    <property type="match status" value="1"/>
</dbReference>
<dbReference type="SUPFAM" id="SSF53098">
    <property type="entry name" value="Ribonuclease H-like"/>
    <property type="match status" value="1"/>
</dbReference>
<dbReference type="Pfam" id="PF07727">
    <property type="entry name" value="RVT_2"/>
    <property type="match status" value="1"/>
</dbReference>
<gene>
    <name evidence="9" type="ORF">Tco_0874985</name>
</gene>
<reference evidence="9" key="1">
    <citation type="journal article" date="2022" name="Int. J. Mol. Sci.">
        <title>Draft Genome of Tanacetum Coccineum: Genomic Comparison of Closely Related Tanacetum-Family Plants.</title>
        <authorList>
            <person name="Yamashiro T."/>
            <person name="Shiraishi A."/>
            <person name="Nakayama K."/>
            <person name="Satake H."/>
        </authorList>
    </citation>
    <scope>NUCLEOTIDE SEQUENCE</scope>
</reference>
<feature type="compositionally biased region" description="Polar residues" evidence="6">
    <location>
        <begin position="103"/>
        <end position="112"/>
    </location>
</feature>
<evidence type="ECO:0000256" key="4">
    <source>
        <dbReference type="PROSITE-ProRule" id="PRU00047"/>
    </source>
</evidence>
<dbReference type="InterPro" id="IPR001584">
    <property type="entry name" value="Integrase_cat-core"/>
</dbReference>
<keyword evidence="5" id="KW-0175">Coiled coil</keyword>
<dbReference type="Pfam" id="PF22936">
    <property type="entry name" value="Pol_BBD"/>
    <property type="match status" value="1"/>
</dbReference>
<dbReference type="PANTHER" id="PTHR42648:SF27">
    <property type="entry name" value="RNA-DIRECTED DNA POLYMERASE"/>
    <property type="match status" value="1"/>
</dbReference>
<dbReference type="Pfam" id="PF00665">
    <property type="entry name" value="rve"/>
    <property type="match status" value="1"/>
</dbReference>
<keyword evidence="4" id="KW-0862">Zinc</keyword>
<dbReference type="InterPro" id="IPR039537">
    <property type="entry name" value="Retrotran_Ty1/copia-like"/>
</dbReference>
<dbReference type="GO" id="GO:0003964">
    <property type="term" value="F:RNA-directed DNA polymerase activity"/>
    <property type="evidence" value="ECO:0007669"/>
    <property type="project" value="UniProtKB-KW"/>
</dbReference>
<evidence type="ECO:0000313" key="10">
    <source>
        <dbReference type="Proteomes" id="UP001151760"/>
    </source>
</evidence>
<comment type="caution">
    <text evidence="9">The sequence shown here is derived from an EMBL/GenBank/DDBJ whole genome shotgun (WGS) entry which is preliminary data.</text>
</comment>
<feature type="region of interest" description="Disordered" evidence="6">
    <location>
        <begin position="1192"/>
        <end position="1232"/>
    </location>
</feature>
<dbReference type="PROSITE" id="PS50158">
    <property type="entry name" value="ZF_CCHC"/>
    <property type="match status" value="1"/>
</dbReference>
<dbReference type="SMART" id="SM00343">
    <property type="entry name" value="ZnF_C2HC"/>
    <property type="match status" value="1"/>
</dbReference>
<reference evidence="9" key="2">
    <citation type="submission" date="2022-01" db="EMBL/GenBank/DDBJ databases">
        <authorList>
            <person name="Yamashiro T."/>
            <person name="Shiraishi A."/>
            <person name="Satake H."/>
            <person name="Nakayama K."/>
        </authorList>
    </citation>
    <scope>NUCLEOTIDE SEQUENCE</scope>
</reference>
<dbReference type="Gene3D" id="3.30.420.10">
    <property type="entry name" value="Ribonuclease H-like superfamily/Ribonuclease H"/>
    <property type="match status" value="1"/>
</dbReference>
<keyword evidence="9" id="KW-0695">RNA-directed DNA polymerase</keyword>
<keyword evidence="3" id="KW-0378">Hydrolase</keyword>
<dbReference type="InterPro" id="IPR036397">
    <property type="entry name" value="RNaseH_sf"/>
</dbReference>
<dbReference type="InterPro" id="IPR012337">
    <property type="entry name" value="RNaseH-like_sf"/>
</dbReference>
<feature type="compositionally biased region" description="Acidic residues" evidence="6">
    <location>
        <begin position="1207"/>
        <end position="1224"/>
    </location>
</feature>
<keyword evidence="1" id="KW-0645">Protease</keyword>
<accession>A0ABQ5BPY0</accession>
<dbReference type="InterPro" id="IPR001878">
    <property type="entry name" value="Znf_CCHC"/>
</dbReference>
<feature type="domain" description="CCHC-type" evidence="7">
    <location>
        <begin position="558"/>
        <end position="573"/>
    </location>
</feature>
<keyword evidence="4" id="KW-0863">Zinc-finger</keyword>
<evidence type="ECO:0000313" key="9">
    <source>
        <dbReference type="EMBL" id="GJT16279.1"/>
    </source>
</evidence>
<feature type="domain" description="Integrase catalytic" evidence="8">
    <location>
        <begin position="784"/>
        <end position="960"/>
    </location>
</feature>
<sequence>MDFSSTRVSFLATTTPISLDMVVLDIFTERLYIARHVRFNEAQFPFDIPKTTSLPPSKTSSYYSSESPYVIPTIDHPSPSLQRSPISSPSSVSYLSPTSQTSPESSNGSTISRFKRDKNGAIIRYKARFVAKGCQKQPGIDFHEIFSPVVKSTTIQAVLSLAVTNDWPLRQLDIQNAFLHGNLKEHVYMKQPMGFIDPQRPRIIACTVCYGMGIPIAFYLKLSQMLTGMEILIDRSGPRGGYKPSYAGLPMSTIVEMRMGIGDFEILPQKFGVVNLAQNQLGVFVDEDAETMLGAYDDGVLEFVQMEIVLWLSEFWRILRKGAAPNPSPNSSFSLLSVLGTERLIGPNYMDWIRNLKFTLRYENRGYVLDEQIPIIDNDSIQEEIEAHQKHYDDANKLKEMFQEKASKERLDVVKSLMACKLKPGASIFAFVLEMNGYFDRLESLNMAFDAELSINMILSCLPADDNQFVLSYQMNGKETSIMELHSLLQTAEQGIKKSDVPSTSAAPVLNVGHNAKKRKTSHSNWKGKATQGKSDRRSKRKVDSEIAPIGDPKEAVCFYCNTKGHWKRSCPKYLKDLKDGKVEKGGHSGMFMIELHNTTTSDSWVLDTGCGTHICTVLQGLKESRKLKHGELNLVMGNRKITPVTKIGKYELMLKSGVRINLNNCCYSSEMTRNIISFHALFKDGYQFSFDNENGDILVYSNGCFVFKASPCKGIYETVECIDNGNVILNVGSSNELDKSKLWHSRLGHINKKRIAQLQKDGVLESFDFKSDDVCESCLLGKMTKSPFTRTCERGEGLLDLVHTDVCGPFRSATKDGKRYYVTFTDDFSRYGYVYLIKHKSDTFEMFKRYQNEVENQLGRKIKVLRSDRGGEYLSIEFFDHLKNCGIVSQLSPPRTPQLNGVAERRNRTLLDMVRSMMCRATLPISFWGYALETAAHILNLVPTKKVSKTPFEMWKGKRPSLGHIKIWGCEVFVRREAQDKLEARSEKSRRGTFLEREMISKEDSGSKIDLEEIQESADEEPIVNTDTQQEVVTPVEPDDISLPIRRTSSRVSKPSQDPQFYYGFHIEEDKISDSTLSELDEPANYKEAMASPEAAKWKEAMKSEIQNDKNRKFLINNERVMITNSVMSDSDESRVTYTEREAALQALPLQDYVPGLESQTGTTFARFVSSPEHANDEIVVEDHHMGGAFWERIATPTAQSPDYVPESDLEADPEEDDDEDPKEDPVDYPA</sequence>
<dbReference type="EMBL" id="BQNB010013462">
    <property type="protein sequence ID" value="GJT16279.1"/>
    <property type="molecule type" value="Genomic_DNA"/>
</dbReference>
<feature type="region of interest" description="Disordered" evidence="6">
    <location>
        <begin position="78"/>
        <end position="113"/>
    </location>
</feature>
<dbReference type="PROSITE" id="PS50994">
    <property type="entry name" value="INTEGRASE"/>
    <property type="match status" value="1"/>
</dbReference>